<dbReference type="Proteomes" id="UP001148629">
    <property type="component" value="Unassembled WGS sequence"/>
</dbReference>
<organism evidence="1 2">
    <name type="scientific">Fusarium decemcellulare</name>
    <dbReference type="NCBI Taxonomy" id="57161"/>
    <lineage>
        <taxon>Eukaryota</taxon>
        <taxon>Fungi</taxon>
        <taxon>Dikarya</taxon>
        <taxon>Ascomycota</taxon>
        <taxon>Pezizomycotina</taxon>
        <taxon>Sordariomycetes</taxon>
        <taxon>Hypocreomycetidae</taxon>
        <taxon>Hypocreales</taxon>
        <taxon>Nectriaceae</taxon>
        <taxon>Fusarium</taxon>
        <taxon>Fusarium decemcellulare species complex</taxon>
    </lineage>
</organism>
<comment type="caution">
    <text evidence="1">The sequence shown here is derived from an EMBL/GenBank/DDBJ whole genome shotgun (WGS) entry which is preliminary data.</text>
</comment>
<name>A0ACC1RKS7_9HYPO</name>
<keyword evidence="2" id="KW-1185">Reference proteome</keyword>
<evidence type="ECO:0000313" key="2">
    <source>
        <dbReference type="Proteomes" id="UP001148629"/>
    </source>
</evidence>
<gene>
    <name evidence="1" type="ORF">NM208_g13869</name>
</gene>
<sequence length="348" mass="38550">MKDRPILPNDDDHWMKSHPELGMSVYDTHRDGSGCVYSTRLRPIMAFRANYRSWLTDTQRHFASDLYLIDFLEREGIEYSVAIDEDLHTEGLGLLRPHKAASTGSHPEYWTHQMLDALRDYTATGGRLAYLGGNGFYWVTSYSRGGTHTIEVRRGFTGDTNFTSVPGETYHSTTGEPGGIWRLRGRDPRFLVGIAFGAKGWARARPYHRVKTPTPGYDWVFDKVPKDAAIGDAGQVLDGAAGDELDCVDAKLGTPADTVVLAVADGFDNMYQPVIEDYTTFVADQGGSVNPRVRADMVTFETAHGGGVFSVGSICWIPCLPANNFKNHLATVTGNVFRRFISGKTIRD</sequence>
<dbReference type="EMBL" id="JANRMS010002991">
    <property type="protein sequence ID" value="KAJ3520075.1"/>
    <property type="molecule type" value="Genomic_DNA"/>
</dbReference>
<accession>A0ACC1RKS7</accession>
<proteinExistence type="predicted"/>
<evidence type="ECO:0000313" key="1">
    <source>
        <dbReference type="EMBL" id="KAJ3520075.1"/>
    </source>
</evidence>
<protein>
    <submittedName>
        <fullName evidence="1">Uncharacterized protein</fullName>
    </submittedName>
</protein>
<reference evidence="1" key="1">
    <citation type="submission" date="2022-08" db="EMBL/GenBank/DDBJ databases">
        <title>Genome Sequence of Fusarium decemcellulare.</title>
        <authorList>
            <person name="Buettner E."/>
        </authorList>
    </citation>
    <scope>NUCLEOTIDE SEQUENCE</scope>
    <source>
        <strain evidence="1">Babe19</strain>
    </source>
</reference>